<organism evidence="4 5">
    <name type="scientific">Dictyobacter halimunensis</name>
    <dbReference type="NCBI Taxonomy" id="3026934"/>
    <lineage>
        <taxon>Bacteria</taxon>
        <taxon>Bacillati</taxon>
        <taxon>Chloroflexota</taxon>
        <taxon>Ktedonobacteria</taxon>
        <taxon>Ktedonobacterales</taxon>
        <taxon>Dictyobacteraceae</taxon>
        <taxon>Dictyobacter</taxon>
    </lineage>
</organism>
<evidence type="ECO:0000256" key="2">
    <source>
        <dbReference type="PROSITE-ProRule" id="PRU00335"/>
    </source>
</evidence>
<gene>
    <name evidence="4" type="ORF">KDH_36620</name>
</gene>
<dbReference type="InterPro" id="IPR050624">
    <property type="entry name" value="HTH-type_Tx_Regulator"/>
</dbReference>
<dbReference type="InterPro" id="IPR009057">
    <property type="entry name" value="Homeodomain-like_sf"/>
</dbReference>
<evidence type="ECO:0000313" key="4">
    <source>
        <dbReference type="EMBL" id="GLV56823.1"/>
    </source>
</evidence>
<dbReference type="Proteomes" id="UP001344906">
    <property type="component" value="Unassembled WGS sequence"/>
</dbReference>
<dbReference type="Gene3D" id="1.10.357.10">
    <property type="entry name" value="Tetracycline Repressor, domain 2"/>
    <property type="match status" value="1"/>
</dbReference>
<dbReference type="PROSITE" id="PS50977">
    <property type="entry name" value="HTH_TETR_2"/>
    <property type="match status" value="1"/>
</dbReference>
<evidence type="ECO:0000256" key="1">
    <source>
        <dbReference type="ARBA" id="ARBA00023125"/>
    </source>
</evidence>
<evidence type="ECO:0000259" key="3">
    <source>
        <dbReference type="PROSITE" id="PS50977"/>
    </source>
</evidence>
<dbReference type="Pfam" id="PF00440">
    <property type="entry name" value="TetR_N"/>
    <property type="match status" value="1"/>
</dbReference>
<dbReference type="InterPro" id="IPR039532">
    <property type="entry name" value="TetR_C_Firmicutes"/>
</dbReference>
<accession>A0ABQ6FRC6</accession>
<protein>
    <submittedName>
        <fullName evidence="4">TetR family transcriptional regulator</fullName>
    </submittedName>
</protein>
<keyword evidence="5" id="KW-1185">Reference proteome</keyword>
<dbReference type="Pfam" id="PF14278">
    <property type="entry name" value="TetR_C_8"/>
    <property type="match status" value="1"/>
</dbReference>
<comment type="caution">
    <text evidence="4">The sequence shown here is derived from an EMBL/GenBank/DDBJ whole genome shotgun (WGS) entry which is preliminary data.</text>
</comment>
<dbReference type="PANTHER" id="PTHR43479:SF7">
    <property type="entry name" value="TETR-FAMILY TRANSCRIPTIONAL REGULATOR"/>
    <property type="match status" value="1"/>
</dbReference>
<dbReference type="SUPFAM" id="SSF46689">
    <property type="entry name" value="Homeodomain-like"/>
    <property type="match status" value="1"/>
</dbReference>
<dbReference type="RefSeq" id="WP_338252448.1">
    <property type="nucleotide sequence ID" value="NZ_BSRI01000002.1"/>
</dbReference>
<dbReference type="PANTHER" id="PTHR43479">
    <property type="entry name" value="ACREF/ENVCD OPERON REPRESSOR-RELATED"/>
    <property type="match status" value="1"/>
</dbReference>
<evidence type="ECO:0000313" key="5">
    <source>
        <dbReference type="Proteomes" id="UP001344906"/>
    </source>
</evidence>
<dbReference type="EMBL" id="BSRI01000002">
    <property type="protein sequence ID" value="GLV56823.1"/>
    <property type="molecule type" value="Genomic_DNA"/>
</dbReference>
<feature type="domain" description="HTH tetR-type" evidence="3">
    <location>
        <begin position="13"/>
        <end position="73"/>
    </location>
</feature>
<name>A0ABQ6FRC6_9CHLR</name>
<proteinExistence type="predicted"/>
<dbReference type="InterPro" id="IPR001647">
    <property type="entry name" value="HTH_TetR"/>
</dbReference>
<feature type="DNA-binding region" description="H-T-H motif" evidence="2">
    <location>
        <begin position="36"/>
        <end position="55"/>
    </location>
</feature>
<sequence>MKATEEQADLRVRRTHKLLWEALMAELSERPFEEITVKDICERAMVHRTTFYKHYEDKYALLEQGIRQMYETLLGEGHVPPSAFSPDGPPPYFIRLFEHVAQHQQFYRLMLCGEGIGRFQKLVKEYVAEVASARLHELVPAGQRFTYPPAMQVQCFAGAVLSLLAWWLENDMPLTPHTMAHYLLALHGAWSQHM</sequence>
<keyword evidence="1 2" id="KW-0238">DNA-binding</keyword>
<reference evidence="4 5" key="1">
    <citation type="submission" date="2023-02" db="EMBL/GenBank/DDBJ databases">
        <title>Dictyobacter halimunensis sp. nov., a new member of the class Ktedonobacteria from forest soil in a geothermal area.</title>
        <authorList>
            <person name="Rachmania M.K."/>
            <person name="Ningsih F."/>
            <person name="Sakai Y."/>
            <person name="Yabe S."/>
            <person name="Yokota A."/>
            <person name="Sjamsuridzal W."/>
        </authorList>
    </citation>
    <scope>NUCLEOTIDE SEQUENCE [LARGE SCALE GENOMIC DNA]</scope>
    <source>
        <strain evidence="4 5">S3.2.2.5</strain>
    </source>
</reference>